<dbReference type="InterPro" id="IPR000706">
    <property type="entry name" value="AGPR_type-1"/>
</dbReference>
<dbReference type="RefSeq" id="WP_068225609.1">
    <property type="nucleotide sequence ID" value="NZ_CP014623.1"/>
</dbReference>
<dbReference type="Gene3D" id="3.30.360.10">
    <property type="entry name" value="Dihydrodipicolinate Reductase, domain 2"/>
    <property type="match status" value="1"/>
</dbReference>
<evidence type="ECO:0000256" key="4">
    <source>
        <dbReference type="ARBA" id="ARBA00022857"/>
    </source>
</evidence>
<evidence type="ECO:0000256" key="1">
    <source>
        <dbReference type="ARBA" id="ARBA00004862"/>
    </source>
</evidence>
<dbReference type="Pfam" id="PF22698">
    <property type="entry name" value="Semialdhyde_dhC_1"/>
    <property type="match status" value="1"/>
</dbReference>
<dbReference type="GO" id="GO:0051287">
    <property type="term" value="F:NAD binding"/>
    <property type="evidence" value="ECO:0007669"/>
    <property type="project" value="InterPro"/>
</dbReference>
<dbReference type="PANTHER" id="PTHR32338">
    <property type="entry name" value="N-ACETYL-GAMMA-GLUTAMYL-PHOSPHATE REDUCTASE, CHLOROPLASTIC-RELATED-RELATED"/>
    <property type="match status" value="1"/>
</dbReference>
<dbReference type="GO" id="GO:0070401">
    <property type="term" value="F:NADP+ binding"/>
    <property type="evidence" value="ECO:0007669"/>
    <property type="project" value="InterPro"/>
</dbReference>
<dbReference type="OrthoDB" id="9801289at2"/>
<evidence type="ECO:0000256" key="5">
    <source>
        <dbReference type="ARBA" id="ARBA00023002"/>
    </source>
</evidence>
<evidence type="ECO:0000313" key="8">
    <source>
        <dbReference type="EMBL" id="ANK62271.1"/>
    </source>
</evidence>
<comment type="similarity">
    <text evidence="7">Belongs to the NAGSA dehydrogenase family. Type 1 subfamily.</text>
</comment>
<dbReference type="PANTHER" id="PTHR32338:SF10">
    <property type="entry name" value="N-ACETYL-GAMMA-GLUTAMYL-PHOSPHATE REDUCTASE, CHLOROPLASTIC-RELATED"/>
    <property type="match status" value="1"/>
</dbReference>
<dbReference type="CDD" id="cd23934">
    <property type="entry name" value="AGPR_1_C"/>
    <property type="match status" value="1"/>
</dbReference>
<keyword evidence="7" id="KW-0963">Cytoplasm</keyword>
<dbReference type="InterPro" id="IPR023013">
    <property type="entry name" value="AGPR_AS"/>
</dbReference>
<dbReference type="SUPFAM" id="SSF55347">
    <property type="entry name" value="Glyceraldehyde-3-phosphate dehydrogenase-like, C-terminal domain"/>
    <property type="match status" value="1"/>
</dbReference>
<dbReference type="GeneID" id="42981695"/>
<name>A0A192H2U3_9LACO</name>
<evidence type="ECO:0000313" key="9">
    <source>
        <dbReference type="Proteomes" id="UP000078582"/>
    </source>
</evidence>
<dbReference type="UniPathway" id="UPA00068">
    <property type="reaction ID" value="UER00108"/>
</dbReference>
<keyword evidence="9" id="KW-1185">Reference proteome</keyword>
<protein>
    <recommendedName>
        <fullName evidence="7">N-acetyl-gamma-glutamyl-phosphate reductase</fullName>
        <shortName evidence="7">AGPR</shortName>
        <ecNumber evidence="7">1.2.1.38</ecNumber>
    </recommendedName>
    <alternativeName>
        <fullName evidence="7">N-acetyl-glutamate semialdehyde dehydrogenase</fullName>
        <shortName evidence="7">NAGSA dehydrogenase</shortName>
    </alternativeName>
</protein>
<dbReference type="NCBIfam" id="TIGR01850">
    <property type="entry name" value="argC"/>
    <property type="match status" value="1"/>
</dbReference>
<dbReference type="EMBL" id="CP014873">
    <property type="protein sequence ID" value="ANK62271.1"/>
    <property type="molecule type" value="Genomic_DNA"/>
</dbReference>
<dbReference type="AlphaFoldDB" id="A0A192H2U3"/>
<proteinExistence type="inferred from homology"/>
<dbReference type="SMART" id="SM00859">
    <property type="entry name" value="Semialdhyde_dh"/>
    <property type="match status" value="1"/>
</dbReference>
<dbReference type="KEGG" id="lbt:AYR52_08530"/>
<comment type="catalytic activity">
    <reaction evidence="6 7">
        <text>N-acetyl-L-glutamate 5-semialdehyde + phosphate + NADP(+) = N-acetyl-L-glutamyl 5-phosphate + NADPH + H(+)</text>
        <dbReference type="Rhea" id="RHEA:21588"/>
        <dbReference type="ChEBI" id="CHEBI:15378"/>
        <dbReference type="ChEBI" id="CHEBI:29123"/>
        <dbReference type="ChEBI" id="CHEBI:43474"/>
        <dbReference type="ChEBI" id="CHEBI:57783"/>
        <dbReference type="ChEBI" id="CHEBI:57936"/>
        <dbReference type="ChEBI" id="CHEBI:58349"/>
        <dbReference type="EC" id="1.2.1.38"/>
    </reaction>
</comment>
<dbReference type="CDD" id="cd17895">
    <property type="entry name" value="AGPR_1_N"/>
    <property type="match status" value="1"/>
</dbReference>
<comment type="pathway">
    <text evidence="1 7">Amino-acid biosynthesis; L-arginine biosynthesis; N(2)-acetyl-L-ornithine from L-glutamate: step 3/4.</text>
</comment>
<reference evidence="8 9" key="1">
    <citation type="submission" date="2016-03" db="EMBL/GenBank/DDBJ databases">
        <title>Pediococcus and Lactobacillus from brewery environment - whole genome sequencing and assembly.</title>
        <authorList>
            <person name="Behr J."/>
            <person name="Geissler A.J."/>
            <person name="Vogel R.F."/>
        </authorList>
    </citation>
    <scope>NUCLEOTIDE SEQUENCE [LARGE SCALE GENOMIC DNA]</scope>
    <source>
        <strain evidence="8 9">TMW 1.1989</strain>
    </source>
</reference>
<dbReference type="Gene3D" id="3.40.50.720">
    <property type="entry name" value="NAD(P)-binding Rossmann-like Domain"/>
    <property type="match status" value="1"/>
</dbReference>
<dbReference type="Pfam" id="PF01118">
    <property type="entry name" value="Semialdhyde_dh"/>
    <property type="match status" value="1"/>
</dbReference>
<evidence type="ECO:0000256" key="3">
    <source>
        <dbReference type="ARBA" id="ARBA00022605"/>
    </source>
</evidence>
<accession>A0A192H2U3</accession>
<dbReference type="InterPro" id="IPR050085">
    <property type="entry name" value="AGPR"/>
</dbReference>
<dbReference type="InterPro" id="IPR000534">
    <property type="entry name" value="Semialdehyde_DH_NAD-bd"/>
</dbReference>
<feature type="active site" evidence="7">
    <location>
        <position position="147"/>
    </location>
</feature>
<dbReference type="SUPFAM" id="SSF51735">
    <property type="entry name" value="NAD(P)-binding Rossmann-fold domains"/>
    <property type="match status" value="1"/>
</dbReference>
<dbReference type="Proteomes" id="UP000078582">
    <property type="component" value="Chromosome"/>
</dbReference>
<gene>
    <name evidence="7" type="primary">argC</name>
    <name evidence="8" type="ORF">AYR53_05465</name>
</gene>
<comment type="subcellular location">
    <subcellularLocation>
        <location evidence="7">Cytoplasm</location>
    </subcellularLocation>
</comment>
<dbReference type="HAMAP" id="MF_00150">
    <property type="entry name" value="ArgC_type1"/>
    <property type="match status" value="1"/>
</dbReference>
<evidence type="ECO:0000256" key="2">
    <source>
        <dbReference type="ARBA" id="ARBA00022571"/>
    </source>
</evidence>
<keyword evidence="2 7" id="KW-0055">Arginine biosynthesis</keyword>
<dbReference type="GO" id="GO:0005737">
    <property type="term" value="C:cytoplasm"/>
    <property type="evidence" value="ECO:0007669"/>
    <property type="project" value="UniProtKB-SubCell"/>
</dbReference>
<keyword evidence="3 7" id="KW-0028">Amino-acid biosynthesis</keyword>
<evidence type="ECO:0000256" key="7">
    <source>
        <dbReference type="HAMAP-Rule" id="MF_00150"/>
    </source>
</evidence>
<evidence type="ECO:0000256" key="6">
    <source>
        <dbReference type="ARBA" id="ARBA00050557"/>
    </source>
</evidence>
<dbReference type="GO" id="GO:0003942">
    <property type="term" value="F:N-acetyl-gamma-glutamyl-phosphate reductase activity"/>
    <property type="evidence" value="ECO:0007669"/>
    <property type="project" value="UniProtKB-UniRule"/>
</dbReference>
<dbReference type="InterPro" id="IPR036291">
    <property type="entry name" value="NAD(P)-bd_dom_sf"/>
</dbReference>
<dbReference type="GO" id="GO:0006526">
    <property type="term" value="P:L-arginine biosynthetic process"/>
    <property type="evidence" value="ECO:0007669"/>
    <property type="project" value="UniProtKB-UniRule"/>
</dbReference>
<dbReference type="FunFam" id="3.30.360.10:FF:000014">
    <property type="entry name" value="N-acetyl-gamma-glutamyl-phosphate reductase"/>
    <property type="match status" value="1"/>
</dbReference>
<keyword evidence="4 7" id="KW-0521">NADP</keyword>
<dbReference type="EC" id="1.2.1.38" evidence="7"/>
<sequence length="342" mass="37422">MHVALVGVTGYSGMILYQLLQQHPEVNQVDLYGHKNAKAQSLATAVPQFIGSQAMIEPFAAEKIMAVDQVIFFATSAGVTTELAKTFIAANFPVIDLSGDYRLRSRSSFKKWYHKEAPDQAALQRAHYGLAEFHQASGQTYIANPGCYATATLLGLAPLVQQGLIEPDSIIADAKSGTSGAGKKLAANTHFTQTNENLQVYKVNQHQHIPEIMQQLQEWNSQVPAIQFTTTLLPITRGIMSSIYATVKQGVTTQALQHAFQDTYQEQPFVRVFTEQLPTLKQVIGTNFCDIGIVFNPITQKVFVVSVIDNLLKGAGGQAIQNFNQLFSFPIASGLPQTPILP</sequence>
<dbReference type="STRING" id="375175.AYR53_05465"/>
<keyword evidence="5 7" id="KW-0560">Oxidoreductase</keyword>
<comment type="function">
    <text evidence="7">Catalyzes the NADPH-dependent reduction of N-acetyl-5-glutamyl phosphate to yield N-acetyl-L-glutamate 5-semialdehyde.</text>
</comment>
<dbReference type="PROSITE" id="PS01224">
    <property type="entry name" value="ARGC"/>
    <property type="match status" value="1"/>
</dbReference>
<organism evidence="8 9">
    <name type="scientific">Loigolactobacillus backii</name>
    <dbReference type="NCBI Taxonomy" id="375175"/>
    <lineage>
        <taxon>Bacteria</taxon>
        <taxon>Bacillati</taxon>
        <taxon>Bacillota</taxon>
        <taxon>Bacilli</taxon>
        <taxon>Lactobacillales</taxon>
        <taxon>Lactobacillaceae</taxon>
        <taxon>Loigolactobacillus</taxon>
    </lineage>
</organism>
<dbReference type="InterPro" id="IPR058924">
    <property type="entry name" value="AGPR_dimerisation_dom"/>
</dbReference>